<accession>A0AAN4ETG0</accession>
<gene>
    <name evidence="1" type="ORF">P7U51_000635</name>
</gene>
<sequence length="128" mass="13213">MPTIQASSYNRPVYQGSHGNQSVAIAKYTFNATAVDTVVDIFSLPPGAQLTTALLYSSSGLGEGAGVDLLIGGTVVTSVGDFSAADTTHTRCVLEETTSNTDVSVQVTGAAATGDLVLEIFYIYEGTL</sequence>
<evidence type="ECO:0000313" key="2">
    <source>
        <dbReference type="Proteomes" id="UP001169574"/>
    </source>
</evidence>
<proteinExistence type="predicted"/>
<dbReference type="EMBL" id="ABLGCN030000001">
    <property type="protein sequence ID" value="EMM7456183.1"/>
    <property type="molecule type" value="Genomic_DNA"/>
</dbReference>
<comment type="caution">
    <text evidence="1">The sequence shown here is derived from an EMBL/GenBank/DDBJ whole genome shotgun (WGS) entry which is preliminary data.</text>
</comment>
<organism evidence="1 2">
    <name type="scientific">Citrobacter freundii</name>
    <dbReference type="NCBI Taxonomy" id="546"/>
    <lineage>
        <taxon>Bacteria</taxon>
        <taxon>Pseudomonadati</taxon>
        <taxon>Pseudomonadota</taxon>
        <taxon>Gammaproteobacteria</taxon>
        <taxon>Enterobacterales</taxon>
        <taxon>Enterobacteriaceae</taxon>
        <taxon>Citrobacter</taxon>
        <taxon>Citrobacter freundii complex</taxon>
    </lineage>
</organism>
<protein>
    <submittedName>
        <fullName evidence="1">Uncharacterized protein</fullName>
    </submittedName>
</protein>
<reference evidence="1" key="1">
    <citation type="submission" date="2024-02" db="EMBL/GenBank/DDBJ databases">
        <authorList>
            <consortium name="Clinical and Environmental Microbiology Branch: Whole genome sequencing antimicrobial resistance pathogens in the healthcare setting"/>
        </authorList>
    </citation>
    <scope>NUCLEOTIDE SEQUENCE</scope>
    <source>
        <strain evidence="1">Whole organism</strain>
    </source>
</reference>
<dbReference type="RefSeq" id="WP_048997894.1">
    <property type="nucleotide sequence ID" value="NZ_JAAJRP010000041.1"/>
</dbReference>
<dbReference type="AlphaFoldDB" id="A0AAN4ETG0"/>
<evidence type="ECO:0000313" key="1">
    <source>
        <dbReference type="EMBL" id="EMM7456183.1"/>
    </source>
</evidence>
<name>A0AAN4ETG0_CITFR</name>
<dbReference type="Proteomes" id="UP001169574">
    <property type="component" value="Unassembled WGS sequence"/>
</dbReference>